<keyword evidence="4" id="KW-1185">Reference proteome</keyword>
<dbReference type="InterPro" id="IPR031348">
    <property type="entry name" value="PigL_N"/>
</dbReference>
<evidence type="ECO:0000313" key="4">
    <source>
        <dbReference type="Proteomes" id="UP001275084"/>
    </source>
</evidence>
<evidence type="ECO:0000259" key="2">
    <source>
        <dbReference type="Pfam" id="PF17111"/>
    </source>
</evidence>
<evidence type="ECO:0000256" key="1">
    <source>
        <dbReference type="SAM" id="MobiDB-lite"/>
    </source>
</evidence>
<accession>A0AAJ0HK38</accession>
<dbReference type="EMBL" id="JAUIQD010000004">
    <property type="protein sequence ID" value="KAK3353880.1"/>
    <property type="molecule type" value="Genomic_DNA"/>
</dbReference>
<comment type="caution">
    <text evidence="3">The sequence shown here is derived from an EMBL/GenBank/DDBJ whole genome shotgun (WGS) entry which is preliminary data.</text>
</comment>
<feature type="region of interest" description="Disordered" evidence="1">
    <location>
        <begin position="244"/>
        <end position="263"/>
    </location>
</feature>
<sequence length="499" mass="55261">MDPFSLSVSILAVIGAAIKTSKAISDFTQSARDAPTELAATALELDNLTKALELLRSHCKDDRVSMQRPAPLWLVRLDSVLKSCEEVISDLDKLVAEYRSRRIQYAMSGKDKLKALDAKLAAHTKILQTVLGISTLKLAQATKNDTSTLLDDSQQIKGLIAQVLEEVVGLRAMPRMLQGEPQGSAYAAIADQREGTIIEEYMDDIASYAETVVGDMEWGGNESAAVVVTANDMQWNKARAALNVPDASTPRRTPSPYQKMAPRPASAPLAQQEMRPLPVTFDSAPASTRAPIPSPQLFYTLKDSPEHILPDANSYWRYLTPAAYTVYERIYEDCKSNDGSGWVYYPKFTAQFNPTTTPPSTIKSTWTRLLREPSTDIFNSRHPRGLAMATLYMLHLERFRPHLRPLDEEREVGVSRARRPLLKGFGHWVPCGCGARGCAVEWNFVNDVGLHRGGRPASCVLAKFVGRGGRLGFLSSGRRERDARERTVQAWLEGLEGVE</sequence>
<reference evidence="3" key="2">
    <citation type="submission" date="2023-06" db="EMBL/GenBank/DDBJ databases">
        <authorList>
            <consortium name="Lawrence Berkeley National Laboratory"/>
            <person name="Haridas S."/>
            <person name="Hensen N."/>
            <person name="Bonometti L."/>
            <person name="Westerberg I."/>
            <person name="Brannstrom I.O."/>
            <person name="Guillou S."/>
            <person name="Cros-Aarteil S."/>
            <person name="Calhoun S."/>
            <person name="Kuo A."/>
            <person name="Mondo S."/>
            <person name="Pangilinan J."/>
            <person name="Riley R."/>
            <person name="Labutti K."/>
            <person name="Andreopoulos B."/>
            <person name="Lipzen A."/>
            <person name="Chen C."/>
            <person name="Yanf M."/>
            <person name="Daum C."/>
            <person name="Ng V."/>
            <person name="Clum A."/>
            <person name="Steindorff A."/>
            <person name="Ohm R."/>
            <person name="Martin F."/>
            <person name="Silar P."/>
            <person name="Natvig D."/>
            <person name="Lalanne C."/>
            <person name="Gautier V."/>
            <person name="Ament-Velasquez S.L."/>
            <person name="Kruys A."/>
            <person name="Hutchinson M.I."/>
            <person name="Powell A.J."/>
            <person name="Barry K."/>
            <person name="Miller A.N."/>
            <person name="Grigoriev I.V."/>
            <person name="Debuchy R."/>
            <person name="Gladieux P."/>
            <person name="Thoren M.H."/>
            <person name="Johannesson H."/>
        </authorList>
    </citation>
    <scope>NUCLEOTIDE SEQUENCE</scope>
    <source>
        <strain evidence="3">CBS 955.72</strain>
    </source>
</reference>
<dbReference type="Pfam" id="PF17111">
    <property type="entry name" value="PigL_N"/>
    <property type="match status" value="1"/>
</dbReference>
<dbReference type="AlphaFoldDB" id="A0AAJ0HK38"/>
<proteinExistence type="predicted"/>
<reference evidence="3" key="1">
    <citation type="journal article" date="2023" name="Mol. Phylogenet. Evol.">
        <title>Genome-scale phylogeny and comparative genomics of the fungal order Sordariales.</title>
        <authorList>
            <person name="Hensen N."/>
            <person name="Bonometti L."/>
            <person name="Westerberg I."/>
            <person name="Brannstrom I.O."/>
            <person name="Guillou S."/>
            <person name="Cros-Aarteil S."/>
            <person name="Calhoun S."/>
            <person name="Haridas S."/>
            <person name="Kuo A."/>
            <person name="Mondo S."/>
            <person name="Pangilinan J."/>
            <person name="Riley R."/>
            <person name="LaButti K."/>
            <person name="Andreopoulos B."/>
            <person name="Lipzen A."/>
            <person name="Chen C."/>
            <person name="Yan M."/>
            <person name="Daum C."/>
            <person name="Ng V."/>
            <person name="Clum A."/>
            <person name="Steindorff A."/>
            <person name="Ohm R.A."/>
            <person name="Martin F."/>
            <person name="Silar P."/>
            <person name="Natvig D.O."/>
            <person name="Lalanne C."/>
            <person name="Gautier V."/>
            <person name="Ament-Velasquez S.L."/>
            <person name="Kruys A."/>
            <person name="Hutchinson M.I."/>
            <person name="Powell A.J."/>
            <person name="Barry K."/>
            <person name="Miller A.N."/>
            <person name="Grigoriev I.V."/>
            <person name="Debuchy R."/>
            <person name="Gladieux P."/>
            <person name="Hiltunen Thoren M."/>
            <person name="Johannesson H."/>
        </authorList>
    </citation>
    <scope>NUCLEOTIDE SEQUENCE</scope>
    <source>
        <strain evidence="3">CBS 955.72</strain>
    </source>
</reference>
<name>A0AAJ0HK38_9PEZI</name>
<feature type="domain" description="Azaphilone pigments biosynthesis cluster protein L N-terminal" evidence="2">
    <location>
        <begin position="1"/>
        <end position="111"/>
    </location>
</feature>
<gene>
    <name evidence="3" type="ORF">B0T25DRAFT_545569</name>
</gene>
<dbReference type="Proteomes" id="UP001275084">
    <property type="component" value="Unassembled WGS sequence"/>
</dbReference>
<organism evidence="3 4">
    <name type="scientific">Lasiosphaeria hispida</name>
    <dbReference type="NCBI Taxonomy" id="260671"/>
    <lineage>
        <taxon>Eukaryota</taxon>
        <taxon>Fungi</taxon>
        <taxon>Dikarya</taxon>
        <taxon>Ascomycota</taxon>
        <taxon>Pezizomycotina</taxon>
        <taxon>Sordariomycetes</taxon>
        <taxon>Sordariomycetidae</taxon>
        <taxon>Sordariales</taxon>
        <taxon>Lasiosphaeriaceae</taxon>
        <taxon>Lasiosphaeria</taxon>
    </lineage>
</organism>
<evidence type="ECO:0000313" key="3">
    <source>
        <dbReference type="EMBL" id="KAK3353880.1"/>
    </source>
</evidence>
<protein>
    <recommendedName>
        <fullName evidence="2">Azaphilone pigments biosynthesis cluster protein L N-terminal domain-containing protein</fullName>
    </recommendedName>
</protein>